<evidence type="ECO:0000256" key="2">
    <source>
        <dbReference type="ARBA" id="ARBA00022481"/>
    </source>
</evidence>
<dbReference type="Pfam" id="PF00957">
    <property type="entry name" value="Synaptobrevin"/>
    <property type="match status" value="1"/>
</dbReference>
<evidence type="ECO:0000256" key="6">
    <source>
        <dbReference type="ARBA" id="ARBA00023289"/>
    </source>
</evidence>
<protein>
    <submittedName>
        <fullName evidence="12">VAMP-like protein YKT61</fullName>
    </submittedName>
</protein>
<name>A0A087ST42_AUXPR</name>
<organism evidence="12 14">
    <name type="scientific">Auxenochlorella protothecoides</name>
    <name type="common">Green microalga</name>
    <name type="synonym">Chlorella protothecoides</name>
    <dbReference type="NCBI Taxonomy" id="3075"/>
    <lineage>
        <taxon>Eukaryota</taxon>
        <taxon>Viridiplantae</taxon>
        <taxon>Chlorophyta</taxon>
        <taxon>core chlorophytes</taxon>
        <taxon>Trebouxiophyceae</taxon>
        <taxon>Chlorellales</taxon>
        <taxon>Chlorellaceae</taxon>
        <taxon>Auxenochlorella</taxon>
    </lineage>
</organism>
<dbReference type="GO" id="GO:0005794">
    <property type="term" value="C:Golgi apparatus"/>
    <property type="evidence" value="ECO:0007669"/>
    <property type="project" value="TreeGrafter"/>
</dbReference>
<comment type="similarity">
    <text evidence="1">Belongs to the synaptobrevin family.</text>
</comment>
<comment type="subcellular location">
    <subcellularLocation>
        <location evidence="7">Endomembrane system</location>
        <topology evidence="7">Lipid-anchor</topology>
        <orientation evidence="7">Cytoplasmic side</orientation>
    </subcellularLocation>
</comment>
<dbReference type="KEGG" id="apro:F751_4060"/>
<evidence type="ECO:0000256" key="3">
    <source>
        <dbReference type="ARBA" id="ARBA00023136"/>
    </source>
</evidence>
<dbReference type="InterPro" id="IPR011012">
    <property type="entry name" value="Longin-like_dom_sf"/>
</dbReference>
<evidence type="ECO:0000256" key="4">
    <source>
        <dbReference type="ARBA" id="ARBA00023139"/>
    </source>
</evidence>
<dbReference type="Proteomes" id="UP000028924">
    <property type="component" value="Unassembled WGS sequence"/>
</dbReference>
<dbReference type="EMBL" id="QOKY01000126">
    <property type="protein sequence ID" value="RMZ57548.1"/>
    <property type="molecule type" value="Genomic_DNA"/>
</dbReference>
<keyword evidence="8" id="KW-0175">Coiled coil</keyword>
<sequence length="200" mass="22204">MVKLTATMLLKFMGADRDPVLLGSATDLSSFGFFQRSTVREMLIFVSRTVARKTAIGARQSVQHEEYLAHVYNRDGLVAVVFTDATYPARAGFCVANQVIDDFTAQDGDSWRGNTSDVETGNALLEAALQKYQDPTAADKLAKIQKDLDETKIILHKTIESVLDRGEKLDQLVEKSNDLGMASQLFYKQARKANSCCRLM</sequence>
<evidence type="ECO:0000313" key="11">
    <source>
        <dbReference type="EMBL" id="JAT71655.1"/>
    </source>
</evidence>
<dbReference type="InterPro" id="IPR045848">
    <property type="entry name" value="R-SNARE_YKT6"/>
</dbReference>
<dbReference type="Pfam" id="PF13774">
    <property type="entry name" value="Longin"/>
    <property type="match status" value="1"/>
</dbReference>
<dbReference type="EMBL" id="KL662184">
    <property type="protein sequence ID" value="KFM28896.1"/>
    <property type="molecule type" value="Genomic_DNA"/>
</dbReference>
<evidence type="ECO:0000259" key="9">
    <source>
        <dbReference type="PROSITE" id="PS50859"/>
    </source>
</evidence>
<evidence type="ECO:0000313" key="13">
    <source>
        <dbReference type="EMBL" id="RMZ57548.1"/>
    </source>
</evidence>
<evidence type="ECO:0000256" key="5">
    <source>
        <dbReference type="ARBA" id="ARBA00023288"/>
    </source>
</evidence>
<dbReference type="GeneID" id="23615451"/>
<accession>A0A087ST42</accession>
<dbReference type="EMBL" id="GDKF01006967">
    <property type="protein sequence ID" value="JAT71655.1"/>
    <property type="molecule type" value="Transcribed_RNA"/>
</dbReference>
<dbReference type="InterPro" id="IPR042855">
    <property type="entry name" value="V_SNARE_CC"/>
</dbReference>
<evidence type="ECO:0000313" key="14">
    <source>
        <dbReference type="Proteomes" id="UP000028924"/>
    </source>
</evidence>
<dbReference type="OrthoDB" id="27923at2759"/>
<reference evidence="13" key="5">
    <citation type="submission" date="2018-11" db="EMBL/GenBank/DDBJ databases">
        <title>Characterization of plant carbon substrate utilization by Auxenochlorella protothecoides.</title>
        <authorList>
            <person name="Vogler B.W."/>
            <person name="Starkenburg S.R."/>
            <person name="Sudasinghe N."/>
            <person name="Schambach J.Y."/>
            <person name="Rollin J.A."/>
            <person name="Pattathil S."/>
            <person name="Barry A.N."/>
        </authorList>
    </citation>
    <scope>NUCLEOTIDE SEQUENCE [LARGE SCALE GENOMIC DNA]</scope>
    <source>
        <strain evidence="13">UTEX 25</strain>
    </source>
</reference>
<dbReference type="PROSITE" id="PS50892">
    <property type="entry name" value="V_SNARE"/>
    <property type="match status" value="1"/>
</dbReference>
<evidence type="ECO:0000256" key="8">
    <source>
        <dbReference type="PROSITE-ProRule" id="PRU00290"/>
    </source>
</evidence>
<dbReference type="GO" id="GO:0006888">
    <property type="term" value="P:endoplasmic reticulum to Golgi vesicle-mediated transport"/>
    <property type="evidence" value="ECO:0007669"/>
    <property type="project" value="TreeGrafter"/>
</dbReference>
<dbReference type="GO" id="GO:0005484">
    <property type="term" value="F:SNAP receptor activity"/>
    <property type="evidence" value="ECO:0007669"/>
    <property type="project" value="TreeGrafter"/>
</dbReference>
<proteinExistence type="inferred from homology"/>
<evidence type="ECO:0000313" key="12">
    <source>
        <dbReference type="EMBL" id="KFM28896.1"/>
    </source>
</evidence>
<keyword evidence="5" id="KW-0449">Lipoprotein</keyword>
<keyword evidence="14" id="KW-1185">Reference proteome</keyword>
<dbReference type="AlphaFoldDB" id="A0A087ST42"/>
<keyword evidence="4" id="KW-0564">Palmitate</keyword>
<reference evidence="15" key="3">
    <citation type="journal article" date="2018" name="Algal Res.">
        <title>Characterization of plant carbon substrate utilization by Auxenochlorella protothecoides.</title>
        <authorList>
            <person name="Vogler B.W."/>
            <person name="Starkenburg S.R."/>
            <person name="Sudasinghe N."/>
            <person name="Schambach J.Y."/>
            <person name="Rollin J.A."/>
            <person name="Pattathil S."/>
            <person name="Barry A.N."/>
        </authorList>
    </citation>
    <scope>NUCLEOTIDE SEQUENCE [LARGE SCALE GENOMIC DNA]</scope>
    <source>
        <strain evidence="15">UTEX 25</strain>
    </source>
</reference>
<gene>
    <name evidence="13" type="ORF">APUTEX25_001748</name>
    <name evidence="12" type="ORF">F751_4060</name>
    <name evidence="11" type="ORF">g.29951</name>
</gene>
<dbReference type="SMART" id="SM01270">
    <property type="entry name" value="Longin"/>
    <property type="match status" value="1"/>
</dbReference>
<dbReference type="SUPFAM" id="SSF58038">
    <property type="entry name" value="SNARE fusion complex"/>
    <property type="match status" value="1"/>
</dbReference>
<dbReference type="PANTHER" id="PTHR45806:SF1">
    <property type="entry name" value="SYNAPTOBREVIN HOMOLOG YKT6"/>
    <property type="match status" value="1"/>
</dbReference>
<reference evidence="13" key="4">
    <citation type="submission" date="2018-10" db="EMBL/GenBank/DDBJ databases">
        <authorList>
            <person name="Hovde B."/>
            <person name="Zhang X."/>
        </authorList>
    </citation>
    <scope>NUCLEOTIDE SEQUENCE [LARGE SCALE GENOMIC DNA]</scope>
    <source>
        <strain evidence="13">UTEX 25</strain>
    </source>
</reference>
<dbReference type="RefSeq" id="XP_011401945.1">
    <property type="nucleotide sequence ID" value="XM_011403643.1"/>
</dbReference>
<evidence type="ECO:0000313" key="15">
    <source>
        <dbReference type="Proteomes" id="UP000279271"/>
    </source>
</evidence>
<dbReference type="SUPFAM" id="SSF64356">
    <property type="entry name" value="SNARE-like"/>
    <property type="match status" value="1"/>
</dbReference>
<dbReference type="Gene3D" id="3.30.450.50">
    <property type="entry name" value="Longin domain"/>
    <property type="match status" value="1"/>
</dbReference>
<evidence type="ECO:0000256" key="1">
    <source>
        <dbReference type="ARBA" id="ARBA00008025"/>
    </source>
</evidence>
<feature type="domain" description="V-SNARE coiled-coil homology" evidence="10">
    <location>
        <begin position="140"/>
        <end position="200"/>
    </location>
</feature>
<reference evidence="11" key="2">
    <citation type="submission" date="2015-08" db="EMBL/GenBank/DDBJ databases">
        <authorList>
            <person name="Babu N.S."/>
            <person name="Beckwith C.J."/>
            <person name="Beseler K.G."/>
            <person name="Brison A."/>
            <person name="Carone J.V."/>
            <person name="Caskin T.P."/>
            <person name="Diamond M."/>
            <person name="Durham M.E."/>
            <person name="Foxe J.M."/>
            <person name="Go M."/>
            <person name="Henderson B.A."/>
            <person name="Jones I.B."/>
            <person name="McGettigan J.A."/>
            <person name="Micheletti S.J."/>
            <person name="Nasrallah M.E."/>
            <person name="Ortiz D."/>
            <person name="Piller C.R."/>
            <person name="Privatt S.R."/>
            <person name="Schneider S.L."/>
            <person name="Sharp S."/>
            <person name="Smith T.C."/>
            <person name="Stanton J.D."/>
            <person name="Ullery H.E."/>
            <person name="Wilson R.J."/>
            <person name="Serrano M.G."/>
            <person name="Buck G."/>
            <person name="Lee V."/>
            <person name="Wang Y."/>
            <person name="Carvalho R."/>
            <person name="Voegtly L."/>
            <person name="Shi R."/>
            <person name="Duckworth R."/>
            <person name="Johnson A."/>
            <person name="Loviza R."/>
            <person name="Walstead R."/>
            <person name="Shah Z."/>
            <person name="Kiflezghi M."/>
            <person name="Wade K."/>
            <person name="Ball S.L."/>
            <person name="Bradley K.W."/>
            <person name="Asai D.J."/>
            <person name="Bowman C.A."/>
            <person name="Russell D.A."/>
            <person name="Pope W.H."/>
            <person name="Jacobs-Sera D."/>
            <person name="Hendrix R.W."/>
            <person name="Hatfull G.F."/>
        </authorList>
    </citation>
    <scope>NUCLEOTIDE SEQUENCE</scope>
</reference>
<keyword evidence="3" id="KW-0472">Membrane</keyword>
<dbReference type="eggNOG" id="KOG0861">
    <property type="taxonomic scope" value="Eukaryota"/>
</dbReference>
<dbReference type="CDD" id="cd14824">
    <property type="entry name" value="Longin"/>
    <property type="match status" value="1"/>
</dbReference>
<reference evidence="12 14" key="1">
    <citation type="journal article" date="2014" name="BMC Genomics">
        <title>Oil accumulation mechanisms of the oleaginous microalga Chlorella protothecoides revealed through its genome, transcriptomes, and proteomes.</title>
        <authorList>
            <person name="Gao C."/>
            <person name="Wang Y."/>
            <person name="Shen Y."/>
            <person name="Yan D."/>
            <person name="He X."/>
            <person name="Dai J."/>
            <person name="Wu Q."/>
        </authorList>
    </citation>
    <scope>NUCLEOTIDE SEQUENCE [LARGE SCALE GENOMIC DNA]</scope>
    <source>
        <strain evidence="12 14">0710</strain>
    </source>
</reference>
<evidence type="ECO:0000259" key="10">
    <source>
        <dbReference type="PROSITE" id="PS50892"/>
    </source>
</evidence>
<dbReference type="Proteomes" id="UP000279271">
    <property type="component" value="Unassembled WGS sequence"/>
</dbReference>
<dbReference type="Gene3D" id="1.20.5.110">
    <property type="match status" value="1"/>
</dbReference>
<feature type="domain" description="Longin" evidence="9">
    <location>
        <begin position="8"/>
        <end position="108"/>
    </location>
</feature>
<dbReference type="PROSITE" id="PS50859">
    <property type="entry name" value="LONGIN"/>
    <property type="match status" value="1"/>
</dbReference>
<dbReference type="InterPro" id="IPR010908">
    <property type="entry name" value="Longin_dom"/>
</dbReference>
<dbReference type="CDD" id="cd15867">
    <property type="entry name" value="R-SNARE_YKT6"/>
    <property type="match status" value="1"/>
</dbReference>
<dbReference type="STRING" id="3075.A0A087ST42"/>
<keyword evidence="6" id="KW-0636">Prenylation</keyword>
<keyword evidence="2" id="KW-0488">Methylation</keyword>
<evidence type="ECO:0000256" key="7">
    <source>
        <dbReference type="ARBA" id="ARBA00046278"/>
    </source>
</evidence>
<dbReference type="PANTHER" id="PTHR45806">
    <property type="entry name" value="SYNAPTOBREVIN HOMOLOG YKT6"/>
    <property type="match status" value="1"/>
</dbReference>